<dbReference type="RefSeq" id="WP_343861301.1">
    <property type="nucleotide sequence ID" value="NZ_BAAACX010000009.1"/>
</dbReference>
<dbReference type="SUPFAM" id="SSF88946">
    <property type="entry name" value="Sigma2 domain of RNA polymerase sigma factors"/>
    <property type="match status" value="1"/>
</dbReference>
<evidence type="ECO:0000313" key="7">
    <source>
        <dbReference type="EMBL" id="GAA0392336.1"/>
    </source>
</evidence>
<gene>
    <name evidence="7" type="ORF">GCM10008933_24000</name>
</gene>
<keyword evidence="8" id="KW-1185">Reference proteome</keyword>
<evidence type="ECO:0000256" key="2">
    <source>
        <dbReference type="ARBA" id="ARBA00023015"/>
    </source>
</evidence>
<evidence type="ECO:0000259" key="6">
    <source>
        <dbReference type="Pfam" id="PF04542"/>
    </source>
</evidence>
<keyword evidence="5" id="KW-0804">Transcription</keyword>
<keyword evidence="2" id="KW-0805">Transcription regulation</keyword>
<keyword evidence="3" id="KW-0731">Sigma factor</keyword>
<dbReference type="NCBIfam" id="TIGR02937">
    <property type="entry name" value="sigma70-ECF"/>
    <property type="match status" value="1"/>
</dbReference>
<dbReference type="Pfam" id="PF04542">
    <property type="entry name" value="Sigma70_r2"/>
    <property type="match status" value="1"/>
</dbReference>
<evidence type="ECO:0000256" key="5">
    <source>
        <dbReference type="ARBA" id="ARBA00023163"/>
    </source>
</evidence>
<dbReference type="InterPro" id="IPR039425">
    <property type="entry name" value="RNA_pol_sigma-70-like"/>
</dbReference>
<dbReference type="EMBL" id="BAAACX010000009">
    <property type="protein sequence ID" value="GAA0392336.1"/>
    <property type="molecule type" value="Genomic_DNA"/>
</dbReference>
<dbReference type="InterPro" id="IPR014284">
    <property type="entry name" value="RNA_pol_sigma-70_dom"/>
</dbReference>
<feature type="domain" description="RNA polymerase sigma-70 region 2" evidence="6">
    <location>
        <begin position="15"/>
        <end position="83"/>
    </location>
</feature>
<reference evidence="7 8" key="1">
    <citation type="journal article" date="2019" name="Int. J. Syst. Evol. Microbiol.">
        <title>The Global Catalogue of Microorganisms (GCM) 10K type strain sequencing project: providing services to taxonomists for standard genome sequencing and annotation.</title>
        <authorList>
            <consortium name="The Broad Institute Genomics Platform"/>
            <consortium name="The Broad Institute Genome Sequencing Center for Infectious Disease"/>
            <person name="Wu L."/>
            <person name="Ma J."/>
        </authorList>
    </citation>
    <scope>NUCLEOTIDE SEQUENCE [LARGE SCALE GENOMIC DNA]</scope>
    <source>
        <strain evidence="7 8">JCM 12774</strain>
    </source>
</reference>
<dbReference type="InterPro" id="IPR013325">
    <property type="entry name" value="RNA_pol_sigma_r2"/>
</dbReference>
<name>A0ABN0YFM9_9BACL</name>
<organism evidence="7 8">
    <name type="scientific">Paenibacillus motobuensis</name>
    <dbReference type="NCBI Taxonomy" id="295324"/>
    <lineage>
        <taxon>Bacteria</taxon>
        <taxon>Bacillati</taxon>
        <taxon>Bacillota</taxon>
        <taxon>Bacilli</taxon>
        <taxon>Bacillales</taxon>
        <taxon>Paenibacillaceae</taxon>
        <taxon>Paenibacillus</taxon>
    </lineage>
</organism>
<keyword evidence="4" id="KW-0238">DNA-binding</keyword>
<dbReference type="PANTHER" id="PTHR43133">
    <property type="entry name" value="RNA POLYMERASE ECF-TYPE SIGMA FACTO"/>
    <property type="match status" value="1"/>
</dbReference>
<evidence type="ECO:0000256" key="3">
    <source>
        <dbReference type="ARBA" id="ARBA00023082"/>
    </source>
</evidence>
<accession>A0ABN0YFM9</accession>
<comment type="caution">
    <text evidence="7">The sequence shown here is derived from an EMBL/GenBank/DDBJ whole genome shotgun (WGS) entry which is preliminary data.</text>
</comment>
<comment type="similarity">
    <text evidence="1">Belongs to the sigma-70 factor family. ECF subfamily.</text>
</comment>
<dbReference type="InterPro" id="IPR013324">
    <property type="entry name" value="RNA_pol_sigma_r3/r4-like"/>
</dbReference>
<evidence type="ECO:0000256" key="4">
    <source>
        <dbReference type="ARBA" id="ARBA00023125"/>
    </source>
</evidence>
<dbReference type="SUPFAM" id="SSF88659">
    <property type="entry name" value="Sigma3 and sigma4 domains of RNA polymerase sigma factors"/>
    <property type="match status" value="1"/>
</dbReference>
<dbReference type="PANTHER" id="PTHR43133:SF8">
    <property type="entry name" value="RNA POLYMERASE SIGMA FACTOR HI_1459-RELATED"/>
    <property type="match status" value="1"/>
</dbReference>
<dbReference type="InterPro" id="IPR007627">
    <property type="entry name" value="RNA_pol_sigma70_r2"/>
</dbReference>
<protein>
    <submittedName>
        <fullName evidence="7">Sigma-70 family RNA polymerase sigma factor</fullName>
    </submittedName>
</protein>
<dbReference type="Proteomes" id="UP001500340">
    <property type="component" value="Unassembled WGS sequence"/>
</dbReference>
<evidence type="ECO:0000313" key="8">
    <source>
        <dbReference type="Proteomes" id="UP001500340"/>
    </source>
</evidence>
<dbReference type="Gene3D" id="1.10.1740.10">
    <property type="match status" value="1"/>
</dbReference>
<evidence type="ECO:0000256" key="1">
    <source>
        <dbReference type="ARBA" id="ARBA00010641"/>
    </source>
</evidence>
<proteinExistence type="inferred from homology"/>
<sequence>MYPVNLNDEVYTEELYNKYYEQIYAYCKKRVKWQEKFNDIAEDCTQSTFLEAHRQLSSLRSHPNIEGWLYTTARNMINNAYRSLYTKKQREVILDETISNSLMQLDQELEQLFQEALNFDQLCIEILGRLSRQENELYTDYYQNRLTIASLSKKYGISATAVTTRIHRLKKKIKMIISKHYSEHLY</sequence>